<organism evidence="1 2">
    <name type="scientific">Liparis tanakae</name>
    <name type="common">Tanaka's snailfish</name>
    <dbReference type="NCBI Taxonomy" id="230148"/>
    <lineage>
        <taxon>Eukaryota</taxon>
        <taxon>Metazoa</taxon>
        <taxon>Chordata</taxon>
        <taxon>Craniata</taxon>
        <taxon>Vertebrata</taxon>
        <taxon>Euteleostomi</taxon>
        <taxon>Actinopterygii</taxon>
        <taxon>Neopterygii</taxon>
        <taxon>Teleostei</taxon>
        <taxon>Neoteleostei</taxon>
        <taxon>Acanthomorphata</taxon>
        <taxon>Eupercaria</taxon>
        <taxon>Perciformes</taxon>
        <taxon>Cottioidei</taxon>
        <taxon>Cottales</taxon>
        <taxon>Liparidae</taxon>
        <taxon>Liparis</taxon>
    </lineage>
</organism>
<sequence>MELFLYGLLQDMFVTEVTRRPAGLTETRADFWLGGPCSGETAQQHATTVKESKRLHIYSPYPPSSPASLSLSLFQQRTIRGQELEL</sequence>
<protein>
    <submittedName>
        <fullName evidence="1">Uncharacterized protein</fullName>
    </submittedName>
</protein>
<proteinExistence type="predicted"/>
<evidence type="ECO:0000313" key="1">
    <source>
        <dbReference type="EMBL" id="TNN48061.1"/>
    </source>
</evidence>
<evidence type="ECO:0000313" key="2">
    <source>
        <dbReference type="Proteomes" id="UP000314294"/>
    </source>
</evidence>
<name>A0A4Z2G428_9TELE</name>
<keyword evidence="2" id="KW-1185">Reference proteome</keyword>
<accession>A0A4Z2G428</accession>
<comment type="caution">
    <text evidence="1">The sequence shown here is derived from an EMBL/GenBank/DDBJ whole genome shotgun (WGS) entry which is preliminary data.</text>
</comment>
<dbReference type="AlphaFoldDB" id="A0A4Z2G428"/>
<gene>
    <name evidence="1" type="ORF">EYF80_041728</name>
</gene>
<reference evidence="1 2" key="1">
    <citation type="submission" date="2019-03" db="EMBL/GenBank/DDBJ databases">
        <title>First draft genome of Liparis tanakae, snailfish: a comprehensive survey of snailfish specific genes.</title>
        <authorList>
            <person name="Kim W."/>
            <person name="Song I."/>
            <person name="Jeong J.-H."/>
            <person name="Kim D."/>
            <person name="Kim S."/>
            <person name="Ryu S."/>
            <person name="Song J.Y."/>
            <person name="Lee S.K."/>
        </authorList>
    </citation>
    <scope>NUCLEOTIDE SEQUENCE [LARGE SCALE GENOMIC DNA]</scope>
    <source>
        <tissue evidence="1">Muscle</tissue>
    </source>
</reference>
<dbReference type="EMBL" id="SRLO01000712">
    <property type="protein sequence ID" value="TNN48061.1"/>
    <property type="molecule type" value="Genomic_DNA"/>
</dbReference>
<dbReference type="Proteomes" id="UP000314294">
    <property type="component" value="Unassembled WGS sequence"/>
</dbReference>